<sequence length="149" mass="16196">MSSPNPQDHPFSPFPRAPSVKGGSQRMLMVFHSEPCTLTHPHNSAVLYDDMAATLDGPFAPLMAPAIIDCGTGGGLLGVQWNSSDARYNDIGRRDTTDQPGESCPGWPIEWLETGVGSRLSGERGSHLASGAWCKRNLTHVITWDDFFQ</sequence>
<evidence type="ECO:0000256" key="1">
    <source>
        <dbReference type="SAM" id="MobiDB-lite"/>
    </source>
</evidence>
<gene>
    <name evidence="2" type="ORF">K444DRAFT_227164</name>
</gene>
<accession>A0A2J6SKB5</accession>
<dbReference type="InParanoid" id="A0A2J6SKB5"/>
<dbReference type="AlphaFoldDB" id="A0A2J6SKB5"/>
<dbReference type="OrthoDB" id="4577038at2759"/>
<proteinExistence type="predicted"/>
<name>A0A2J6SKB5_9HELO</name>
<dbReference type="RefSeq" id="XP_024728110.1">
    <property type="nucleotide sequence ID" value="XM_024871196.1"/>
</dbReference>
<feature type="region of interest" description="Disordered" evidence="1">
    <location>
        <begin position="1"/>
        <end position="20"/>
    </location>
</feature>
<keyword evidence="3" id="KW-1185">Reference proteome</keyword>
<dbReference type="EMBL" id="KZ613912">
    <property type="protein sequence ID" value="PMD51206.1"/>
    <property type="molecule type" value="Genomic_DNA"/>
</dbReference>
<organism evidence="2 3">
    <name type="scientific">Hyaloscypha bicolor E</name>
    <dbReference type="NCBI Taxonomy" id="1095630"/>
    <lineage>
        <taxon>Eukaryota</taxon>
        <taxon>Fungi</taxon>
        <taxon>Dikarya</taxon>
        <taxon>Ascomycota</taxon>
        <taxon>Pezizomycotina</taxon>
        <taxon>Leotiomycetes</taxon>
        <taxon>Helotiales</taxon>
        <taxon>Hyaloscyphaceae</taxon>
        <taxon>Hyaloscypha</taxon>
        <taxon>Hyaloscypha bicolor</taxon>
    </lineage>
</organism>
<evidence type="ECO:0000313" key="2">
    <source>
        <dbReference type="EMBL" id="PMD51206.1"/>
    </source>
</evidence>
<dbReference type="Proteomes" id="UP000235371">
    <property type="component" value="Unassembled WGS sequence"/>
</dbReference>
<reference evidence="2 3" key="1">
    <citation type="submission" date="2016-04" db="EMBL/GenBank/DDBJ databases">
        <title>A degradative enzymes factory behind the ericoid mycorrhizal symbiosis.</title>
        <authorList>
            <consortium name="DOE Joint Genome Institute"/>
            <person name="Martino E."/>
            <person name="Morin E."/>
            <person name="Grelet G."/>
            <person name="Kuo A."/>
            <person name="Kohler A."/>
            <person name="Daghino S."/>
            <person name="Barry K."/>
            <person name="Choi C."/>
            <person name="Cichocki N."/>
            <person name="Clum A."/>
            <person name="Copeland A."/>
            <person name="Hainaut M."/>
            <person name="Haridas S."/>
            <person name="Labutti K."/>
            <person name="Lindquist E."/>
            <person name="Lipzen A."/>
            <person name="Khouja H.-R."/>
            <person name="Murat C."/>
            <person name="Ohm R."/>
            <person name="Olson A."/>
            <person name="Spatafora J."/>
            <person name="Veneault-Fourrey C."/>
            <person name="Henrissat B."/>
            <person name="Grigoriev I."/>
            <person name="Martin F."/>
            <person name="Perotto S."/>
        </authorList>
    </citation>
    <scope>NUCLEOTIDE SEQUENCE [LARGE SCALE GENOMIC DNA]</scope>
    <source>
        <strain evidence="2 3">E</strain>
    </source>
</reference>
<protein>
    <submittedName>
        <fullName evidence="2">Uncharacterized protein</fullName>
    </submittedName>
</protein>
<evidence type="ECO:0000313" key="3">
    <source>
        <dbReference type="Proteomes" id="UP000235371"/>
    </source>
</evidence>
<dbReference type="GeneID" id="36579278"/>